<sequence length="141" mass="15768">MRKIVIKNGRRSCNRQNKLVTQSGAGNRYCLRSGATETVFAQLTPFTRAALRNRVFACAAAGAFGDNNYTMSQSTVWLFQNKPVFTRKKQARSEVQIKRASMPNGMLLSEQQATEPQPPWATASQRLRICARGAQNKELSE</sequence>
<protein>
    <submittedName>
        <fullName evidence="2">Uncharacterized protein</fullName>
    </submittedName>
</protein>
<comment type="caution">
    <text evidence="2">The sequence shown here is derived from an EMBL/GenBank/DDBJ whole genome shotgun (WGS) entry which is preliminary data.</text>
</comment>
<dbReference type="Proteomes" id="UP000299102">
    <property type="component" value="Unassembled WGS sequence"/>
</dbReference>
<organism evidence="2 3">
    <name type="scientific">Eumeta variegata</name>
    <name type="common">Bagworm moth</name>
    <name type="synonym">Eumeta japonica</name>
    <dbReference type="NCBI Taxonomy" id="151549"/>
    <lineage>
        <taxon>Eukaryota</taxon>
        <taxon>Metazoa</taxon>
        <taxon>Ecdysozoa</taxon>
        <taxon>Arthropoda</taxon>
        <taxon>Hexapoda</taxon>
        <taxon>Insecta</taxon>
        <taxon>Pterygota</taxon>
        <taxon>Neoptera</taxon>
        <taxon>Endopterygota</taxon>
        <taxon>Lepidoptera</taxon>
        <taxon>Glossata</taxon>
        <taxon>Ditrysia</taxon>
        <taxon>Tineoidea</taxon>
        <taxon>Psychidae</taxon>
        <taxon>Oiketicinae</taxon>
        <taxon>Eumeta</taxon>
    </lineage>
</organism>
<evidence type="ECO:0000256" key="1">
    <source>
        <dbReference type="SAM" id="MobiDB-lite"/>
    </source>
</evidence>
<keyword evidence="3" id="KW-1185">Reference proteome</keyword>
<dbReference type="AlphaFoldDB" id="A0A4C1Y4P7"/>
<name>A0A4C1Y4P7_EUMVA</name>
<evidence type="ECO:0000313" key="3">
    <source>
        <dbReference type="Proteomes" id="UP000299102"/>
    </source>
</evidence>
<evidence type="ECO:0000313" key="2">
    <source>
        <dbReference type="EMBL" id="GBP70888.1"/>
    </source>
</evidence>
<reference evidence="2 3" key="1">
    <citation type="journal article" date="2019" name="Commun. Biol.">
        <title>The bagworm genome reveals a unique fibroin gene that provides high tensile strength.</title>
        <authorList>
            <person name="Kono N."/>
            <person name="Nakamura H."/>
            <person name="Ohtoshi R."/>
            <person name="Tomita M."/>
            <person name="Numata K."/>
            <person name="Arakawa K."/>
        </authorList>
    </citation>
    <scope>NUCLEOTIDE SEQUENCE [LARGE SCALE GENOMIC DNA]</scope>
</reference>
<dbReference type="EMBL" id="BGZK01001089">
    <property type="protein sequence ID" value="GBP70888.1"/>
    <property type="molecule type" value="Genomic_DNA"/>
</dbReference>
<gene>
    <name evidence="2" type="ORF">EVAR_55242_1</name>
</gene>
<accession>A0A4C1Y4P7</accession>
<proteinExistence type="predicted"/>
<feature type="region of interest" description="Disordered" evidence="1">
    <location>
        <begin position="102"/>
        <end position="122"/>
    </location>
</feature>